<dbReference type="GO" id="GO:0002143">
    <property type="term" value="P:tRNA wobble position uridine thiolation"/>
    <property type="evidence" value="ECO:0007669"/>
    <property type="project" value="TreeGrafter"/>
</dbReference>
<proteinExistence type="inferred from homology"/>
<dbReference type="PANTHER" id="PTHR34874:SF3">
    <property type="entry name" value="SULFURTRANSFERASE TUSD"/>
    <property type="match status" value="1"/>
</dbReference>
<dbReference type="InterPro" id="IPR003787">
    <property type="entry name" value="Sulphur_relay_DsrE/F-like"/>
</dbReference>
<keyword evidence="6" id="KW-1185">Reference proteome</keyword>
<organism evidence="5 6">
    <name type="scientific">Alteromonas pelagimontana</name>
    <dbReference type="NCBI Taxonomy" id="1858656"/>
    <lineage>
        <taxon>Bacteria</taxon>
        <taxon>Pseudomonadati</taxon>
        <taxon>Pseudomonadota</taxon>
        <taxon>Gammaproteobacteria</taxon>
        <taxon>Alteromonadales</taxon>
        <taxon>Alteromonadaceae</taxon>
        <taxon>Alteromonas/Salinimonas group</taxon>
        <taxon>Alteromonas</taxon>
    </lineage>
</organism>
<dbReference type="GO" id="GO:0016783">
    <property type="term" value="F:sulfurtransferase activity"/>
    <property type="evidence" value="ECO:0007669"/>
    <property type="project" value="InterPro"/>
</dbReference>
<dbReference type="Pfam" id="PF02635">
    <property type="entry name" value="DsrE"/>
    <property type="match status" value="1"/>
</dbReference>
<dbReference type="PANTHER" id="PTHR34874">
    <property type="entry name" value="PROTEIN YCHN"/>
    <property type="match status" value="1"/>
</dbReference>
<dbReference type="RefSeq" id="WP_075609331.1">
    <property type="nucleotide sequence ID" value="NZ_CP052766.1"/>
</dbReference>
<sequence>MATYSVLVTTSPFDSSNARRAISFCTSAIELGDKIQQIFFYQAGVYHANALINPTNDEYNPYFQWCEIHQSAATRLWVCVTAAAKRGIMSKHEAAIAEKTQHNVVFPFEQVGLGEFFTELHQCDRLVQF</sequence>
<evidence type="ECO:0000256" key="4">
    <source>
        <dbReference type="ARBA" id="ARBA00022679"/>
    </source>
</evidence>
<keyword evidence="4 5" id="KW-0808">Transferase</keyword>
<dbReference type="NCBIfam" id="TIGR03012">
    <property type="entry name" value="sulf_tusD_dsrE"/>
    <property type="match status" value="1"/>
</dbReference>
<dbReference type="OrthoDB" id="9787483at2"/>
<gene>
    <name evidence="5" type="primary">tusD</name>
    <name evidence="5" type="ORF">CA267_000250</name>
</gene>
<accession>A0A6M4MB02</accession>
<protein>
    <submittedName>
        <fullName evidence="5">Sulfurtransferase complex subunit TusD</fullName>
    </submittedName>
</protein>
<dbReference type="Gene3D" id="3.40.1260.10">
    <property type="entry name" value="DsrEFH-like"/>
    <property type="match status" value="1"/>
</dbReference>
<reference evidence="5 6" key="2">
    <citation type="submission" date="2020-04" db="EMBL/GenBank/DDBJ databases">
        <title>Complete genome sequence of Alteromonas pelagimontana 5.12T.</title>
        <authorList>
            <person name="Sinha R.K."/>
            <person name="Krishnan K.P."/>
            <person name="Kurian J.P."/>
        </authorList>
    </citation>
    <scope>NUCLEOTIDE SEQUENCE [LARGE SCALE GENOMIC DNA]</scope>
    <source>
        <strain evidence="5 6">5.12</strain>
    </source>
</reference>
<evidence type="ECO:0000313" key="6">
    <source>
        <dbReference type="Proteomes" id="UP000219285"/>
    </source>
</evidence>
<dbReference type="SUPFAM" id="SSF75169">
    <property type="entry name" value="DsrEFH-like"/>
    <property type="match status" value="1"/>
</dbReference>
<dbReference type="Proteomes" id="UP000219285">
    <property type="component" value="Chromosome"/>
</dbReference>
<dbReference type="NCBIfam" id="NF001237">
    <property type="entry name" value="PRK00207.1"/>
    <property type="match status" value="1"/>
</dbReference>
<comment type="similarity">
    <text evidence="2">Belongs to the DsrE/TusD family.</text>
</comment>
<evidence type="ECO:0000256" key="3">
    <source>
        <dbReference type="ARBA" id="ARBA00022490"/>
    </source>
</evidence>
<dbReference type="InterPro" id="IPR017463">
    <property type="entry name" value="Sulphur_relay_TusD/DsrE"/>
</dbReference>
<dbReference type="KEGG" id="apel:CA267_000250"/>
<dbReference type="GO" id="GO:1990228">
    <property type="term" value="C:sulfurtransferase complex"/>
    <property type="evidence" value="ECO:0007669"/>
    <property type="project" value="TreeGrafter"/>
</dbReference>
<evidence type="ECO:0000256" key="2">
    <source>
        <dbReference type="ARBA" id="ARBA00007067"/>
    </source>
</evidence>
<evidence type="ECO:0000256" key="1">
    <source>
        <dbReference type="ARBA" id="ARBA00004496"/>
    </source>
</evidence>
<dbReference type="InterPro" id="IPR027396">
    <property type="entry name" value="DsrEFH-like"/>
</dbReference>
<dbReference type="GO" id="GO:0097163">
    <property type="term" value="F:sulfur carrier activity"/>
    <property type="evidence" value="ECO:0007669"/>
    <property type="project" value="TreeGrafter"/>
</dbReference>
<dbReference type="EMBL" id="CP052766">
    <property type="protein sequence ID" value="QJR79336.1"/>
    <property type="molecule type" value="Genomic_DNA"/>
</dbReference>
<dbReference type="AlphaFoldDB" id="A0A6M4MB02"/>
<name>A0A6M4MB02_9ALTE</name>
<keyword evidence="3" id="KW-0963">Cytoplasm</keyword>
<evidence type="ECO:0000313" key="5">
    <source>
        <dbReference type="EMBL" id="QJR79336.1"/>
    </source>
</evidence>
<comment type="subcellular location">
    <subcellularLocation>
        <location evidence="1">Cytoplasm</location>
    </subcellularLocation>
</comment>
<reference evidence="6" key="1">
    <citation type="submission" date="2014-12" db="EMBL/GenBank/DDBJ databases">
        <title>Complete genome sequence of a multi-drug resistant Klebsiella pneumoniae.</title>
        <authorList>
            <person name="Hua X."/>
            <person name="Chen Q."/>
            <person name="Li X."/>
            <person name="Feng Y."/>
            <person name="Ruan Z."/>
            <person name="Yu Y."/>
        </authorList>
    </citation>
    <scope>NUCLEOTIDE SEQUENCE [LARGE SCALE GENOMIC DNA]</scope>
    <source>
        <strain evidence="6">5.12</strain>
    </source>
</reference>